<organism evidence="1 2">
    <name type="scientific">Nesidiocoris tenuis</name>
    <dbReference type="NCBI Taxonomy" id="355587"/>
    <lineage>
        <taxon>Eukaryota</taxon>
        <taxon>Metazoa</taxon>
        <taxon>Ecdysozoa</taxon>
        <taxon>Arthropoda</taxon>
        <taxon>Hexapoda</taxon>
        <taxon>Insecta</taxon>
        <taxon>Pterygota</taxon>
        <taxon>Neoptera</taxon>
        <taxon>Paraneoptera</taxon>
        <taxon>Hemiptera</taxon>
        <taxon>Heteroptera</taxon>
        <taxon>Panheteroptera</taxon>
        <taxon>Cimicomorpha</taxon>
        <taxon>Miridae</taxon>
        <taxon>Dicyphina</taxon>
        <taxon>Nesidiocoris</taxon>
    </lineage>
</organism>
<evidence type="ECO:0000313" key="1">
    <source>
        <dbReference type="EMBL" id="BET00672.1"/>
    </source>
</evidence>
<sequence>MSHVDSMPTLRKGERKKLCLESEDIDPVLPDNFLSDDSQRVTTYDISLQNAIYPPVVTVAMRSYTEHTLNASMLAMARAVFIGTDIHQRGRKDVRTIIFLTTLLRTLRA</sequence>
<gene>
    <name evidence="1" type="ORF">NTJ_13488</name>
</gene>
<proteinExistence type="predicted"/>
<keyword evidence="2" id="KW-1185">Reference proteome</keyword>
<reference evidence="1 2" key="1">
    <citation type="submission" date="2023-09" db="EMBL/GenBank/DDBJ databases">
        <title>Nesidiocoris tenuis whole genome shotgun sequence.</title>
        <authorList>
            <person name="Shibata T."/>
            <person name="Shimoda M."/>
            <person name="Kobayashi T."/>
            <person name="Uehara T."/>
        </authorList>
    </citation>
    <scope>NUCLEOTIDE SEQUENCE [LARGE SCALE GENOMIC DNA]</scope>
    <source>
        <strain evidence="1 2">Japan</strain>
    </source>
</reference>
<name>A0ABN7B8H3_9HEMI</name>
<dbReference type="Proteomes" id="UP001307889">
    <property type="component" value="Chromosome 12"/>
</dbReference>
<evidence type="ECO:0008006" key="3">
    <source>
        <dbReference type="Google" id="ProtNLM"/>
    </source>
</evidence>
<evidence type="ECO:0000313" key="2">
    <source>
        <dbReference type="Proteomes" id="UP001307889"/>
    </source>
</evidence>
<dbReference type="EMBL" id="AP028920">
    <property type="protein sequence ID" value="BET00672.1"/>
    <property type="molecule type" value="Genomic_DNA"/>
</dbReference>
<accession>A0ABN7B8H3</accession>
<protein>
    <recommendedName>
        <fullName evidence="3">IMP dehydrogenase/GMP reductase domain-containing protein</fullName>
    </recommendedName>
</protein>